<dbReference type="PANTHER" id="PTHR12392">
    <property type="entry name" value="LADININ 1"/>
    <property type="match status" value="1"/>
</dbReference>
<dbReference type="PANTHER" id="PTHR12392:SF0">
    <property type="entry name" value="LADININ-1"/>
    <property type="match status" value="1"/>
</dbReference>
<evidence type="ECO:0000313" key="2">
    <source>
        <dbReference type="EMBL" id="KAK6470488.1"/>
    </source>
</evidence>
<feature type="region of interest" description="Disordered" evidence="1">
    <location>
        <begin position="1"/>
        <end position="335"/>
    </location>
</feature>
<gene>
    <name evidence="2" type="ORF">HHUSO_G30709</name>
</gene>
<evidence type="ECO:0000256" key="1">
    <source>
        <dbReference type="SAM" id="MobiDB-lite"/>
    </source>
</evidence>
<dbReference type="Pfam" id="PF02029">
    <property type="entry name" value="Caldesmon"/>
    <property type="match status" value="1"/>
</dbReference>
<feature type="compositionally biased region" description="Basic and acidic residues" evidence="1">
    <location>
        <begin position="422"/>
        <end position="449"/>
    </location>
</feature>
<feature type="compositionally biased region" description="Low complexity" evidence="1">
    <location>
        <begin position="235"/>
        <end position="251"/>
    </location>
</feature>
<dbReference type="EMBL" id="JAHFZB010000035">
    <property type="protein sequence ID" value="KAK6470488.1"/>
    <property type="molecule type" value="Genomic_DNA"/>
</dbReference>
<sequence>MSISRKNWSALSSLTRQWTVEDEEEVERERRRRIRSTSTTSEPPDSSSNEPGEQKPHSAQDKEKPEEADPENLAFLEMLKTRDERRKKRHLETLMRQNEGVEECQPSTPEPEREGQGGRVEAEGEGQRGRVVIESKAQREGQGGRVAVESKAQREGQGGRLDTEAQKDSMGGVQWELRNSTGRGKFRIEGAGTETATNQEPVTTPTKSPPGKFVSSLSISLDKSQEFPAETKNLSSPTSPASPTTPVGTRPTPRERRFRTEGAAVSAVEDVQMRHPPSRATSFRVTSRSEDPPSRFNRSSSLRIPSRTKEEKMKRLSKQETTLDGESTPPFQRNSKLRISSRTIEEKLERLAMAAQKSEQVKSPTASRKDCFLFADEVARKRGVFEREATSVERNSATSRKDNLDFSTGISERINRWISKTQRSEKSPGPTDLRKVDISSKRNLWENRSESSSASPSKR</sequence>
<feature type="compositionally biased region" description="Polar residues" evidence="1">
    <location>
        <begin position="194"/>
        <end position="206"/>
    </location>
</feature>
<evidence type="ECO:0000313" key="3">
    <source>
        <dbReference type="Proteomes" id="UP001369086"/>
    </source>
</evidence>
<comment type="caution">
    <text evidence="2">The sequence shown here is derived from an EMBL/GenBank/DDBJ whole genome shotgun (WGS) entry which is preliminary data.</text>
</comment>
<feature type="compositionally biased region" description="Polar residues" evidence="1">
    <location>
        <begin position="319"/>
        <end position="335"/>
    </location>
</feature>
<feature type="compositionally biased region" description="Basic and acidic residues" evidence="1">
    <location>
        <begin position="307"/>
        <end position="318"/>
    </location>
</feature>
<feature type="compositionally biased region" description="Low complexity" evidence="1">
    <location>
        <begin position="36"/>
        <end position="51"/>
    </location>
</feature>
<feature type="compositionally biased region" description="Basic and acidic residues" evidence="1">
    <location>
        <begin position="110"/>
        <end position="139"/>
    </location>
</feature>
<organism evidence="2 3">
    <name type="scientific">Huso huso</name>
    <name type="common">Beluga</name>
    <name type="synonym">Acipenser huso</name>
    <dbReference type="NCBI Taxonomy" id="61971"/>
    <lineage>
        <taxon>Eukaryota</taxon>
        <taxon>Metazoa</taxon>
        <taxon>Chordata</taxon>
        <taxon>Craniata</taxon>
        <taxon>Vertebrata</taxon>
        <taxon>Euteleostomi</taxon>
        <taxon>Actinopterygii</taxon>
        <taxon>Chondrostei</taxon>
        <taxon>Acipenseriformes</taxon>
        <taxon>Acipenseridae</taxon>
        <taxon>Huso</taxon>
    </lineage>
</organism>
<feature type="compositionally biased region" description="Low complexity" evidence="1">
    <location>
        <begin position="450"/>
        <end position="459"/>
    </location>
</feature>
<dbReference type="InterPro" id="IPR017404">
    <property type="entry name" value="Ladinin_1"/>
</dbReference>
<keyword evidence="3" id="KW-1185">Reference proteome</keyword>
<feature type="region of interest" description="Disordered" evidence="1">
    <location>
        <begin position="417"/>
        <end position="459"/>
    </location>
</feature>
<dbReference type="Proteomes" id="UP001369086">
    <property type="component" value="Unassembled WGS sequence"/>
</dbReference>
<feature type="compositionally biased region" description="Basic and acidic residues" evidence="1">
    <location>
        <begin position="52"/>
        <end position="67"/>
    </location>
</feature>
<proteinExistence type="predicted"/>
<accession>A0ABR0YDJ6</accession>
<protein>
    <submittedName>
        <fullName evidence="2">Ladinin-1-like isoform X1</fullName>
    </submittedName>
</protein>
<name>A0ABR0YDJ6_HUSHU</name>
<reference evidence="2 3" key="1">
    <citation type="submission" date="2021-05" db="EMBL/GenBank/DDBJ databases">
        <authorList>
            <person name="Zahm M."/>
            <person name="Klopp C."/>
            <person name="Cabau C."/>
            <person name="Kuhl H."/>
            <person name="Suciu R."/>
            <person name="Ciorpac M."/>
            <person name="Holostenco D."/>
            <person name="Gessner J."/>
            <person name="Wuertz S."/>
            <person name="Hohne C."/>
            <person name="Stock M."/>
            <person name="Gislard M."/>
            <person name="Lluch J."/>
            <person name="Milhes M."/>
            <person name="Lampietro C."/>
            <person name="Lopez Roques C."/>
            <person name="Donnadieu C."/>
            <person name="Du K."/>
            <person name="Schartl M."/>
            <person name="Guiguen Y."/>
        </authorList>
    </citation>
    <scope>NUCLEOTIDE SEQUENCE [LARGE SCALE GENOMIC DNA]</scope>
    <source>
        <strain evidence="2">Hh-F2</strain>
        <tissue evidence="2">Blood</tissue>
    </source>
</reference>
<feature type="compositionally biased region" description="Polar residues" evidence="1">
    <location>
        <begin position="1"/>
        <end position="18"/>
    </location>
</feature>
<dbReference type="InterPro" id="IPR006018">
    <property type="entry name" value="Caldesmon_LSP"/>
</dbReference>